<dbReference type="EMBL" id="LTDL01000042">
    <property type="protein sequence ID" value="OAG28794.1"/>
    <property type="molecule type" value="Genomic_DNA"/>
</dbReference>
<dbReference type="SUPFAM" id="SSF47113">
    <property type="entry name" value="Histone-fold"/>
    <property type="match status" value="1"/>
</dbReference>
<dbReference type="RefSeq" id="XP_067543539.1">
    <property type="nucleotide sequence ID" value="XM_067688351.1"/>
</dbReference>
<keyword evidence="4" id="KW-0539">Nucleus</keyword>
<dbReference type="GO" id="GO:0003743">
    <property type="term" value="F:translation initiation factor activity"/>
    <property type="evidence" value="ECO:0007669"/>
    <property type="project" value="UniProtKB-KW"/>
</dbReference>
<accession>A0A177EA25</accession>
<comment type="similarity">
    <text evidence="5">Belongs to the TAF13 family.</text>
</comment>
<gene>
    <name evidence="7" type="ORF">NEDG_00933</name>
</gene>
<dbReference type="VEuPathDB" id="MicrosporidiaDB:NEDG_00933"/>
<dbReference type="GeneID" id="93647283"/>
<evidence type="ECO:0000256" key="4">
    <source>
        <dbReference type="ARBA" id="ARBA00023242"/>
    </source>
</evidence>
<dbReference type="InterPro" id="IPR003195">
    <property type="entry name" value="TFIID_TAF13"/>
</dbReference>
<keyword evidence="2" id="KW-0805">Transcription regulation</keyword>
<evidence type="ECO:0000256" key="5">
    <source>
        <dbReference type="ARBA" id="ARBA00038392"/>
    </source>
</evidence>
<proteinExistence type="inferred from homology"/>
<evidence type="ECO:0000313" key="8">
    <source>
        <dbReference type="Proteomes" id="UP000185944"/>
    </source>
</evidence>
<dbReference type="OrthoDB" id="10266074at2759"/>
<keyword evidence="7" id="KW-0648">Protein biosynthesis</keyword>
<dbReference type="GO" id="GO:0005634">
    <property type="term" value="C:nucleus"/>
    <property type="evidence" value="ECO:0007669"/>
    <property type="project" value="UniProtKB-SubCell"/>
</dbReference>
<dbReference type="PANTHER" id="PTHR11380:SF5">
    <property type="entry name" value="TRANSCRIPTION INITIATION FACTOR TFIID SUBUNIT 13"/>
    <property type="match status" value="1"/>
</dbReference>
<dbReference type="InterPro" id="IPR009072">
    <property type="entry name" value="Histone-fold"/>
</dbReference>
<dbReference type="STRING" id="1805483.A0A177EA25"/>
<comment type="caution">
    <text evidence="7">The sequence shown here is derived from an EMBL/GenBank/DDBJ whole genome shotgun (WGS) entry which is preliminary data.</text>
</comment>
<dbReference type="AlphaFoldDB" id="A0A177EA25"/>
<sequence>MKEKKPNFIREIKQLMYAHGDTINPRTDTADIIHEYICKYLVDILKRAKHVSKTRGRTKTEDLLYTVKRDRRKYTRAKELLTTNEELKKARNPFDYETVEKE</sequence>
<comment type="subcellular location">
    <subcellularLocation>
        <location evidence="1">Nucleus</location>
    </subcellularLocation>
</comment>
<organism evidence="7 8">
    <name type="scientific">Nematocida displodere</name>
    <dbReference type="NCBI Taxonomy" id="1805483"/>
    <lineage>
        <taxon>Eukaryota</taxon>
        <taxon>Fungi</taxon>
        <taxon>Fungi incertae sedis</taxon>
        <taxon>Microsporidia</taxon>
        <taxon>Nematocida</taxon>
    </lineage>
</organism>
<keyword evidence="8" id="KW-1185">Reference proteome</keyword>
<evidence type="ECO:0000313" key="7">
    <source>
        <dbReference type="EMBL" id="OAG28794.1"/>
    </source>
</evidence>
<dbReference type="GO" id="GO:0046982">
    <property type="term" value="F:protein heterodimerization activity"/>
    <property type="evidence" value="ECO:0007669"/>
    <property type="project" value="InterPro"/>
</dbReference>
<evidence type="ECO:0000256" key="6">
    <source>
        <dbReference type="ARBA" id="ARBA00040136"/>
    </source>
</evidence>
<dbReference type="Pfam" id="PF02269">
    <property type="entry name" value="TFIID-18kDa"/>
    <property type="match status" value="1"/>
</dbReference>
<evidence type="ECO:0000256" key="1">
    <source>
        <dbReference type="ARBA" id="ARBA00004123"/>
    </source>
</evidence>
<dbReference type="GO" id="GO:0006366">
    <property type="term" value="P:transcription by RNA polymerase II"/>
    <property type="evidence" value="ECO:0007669"/>
    <property type="project" value="InterPro"/>
</dbReference>
<dbReference type="Gene3D" id="1.10.20.10">
    <property type="entry name" value="Histone, subunit A"/>
    <property type="match status" value="1"/>
</dbReference>
<keyword evidence="3" id="KW-0804">Transcription</keyword>
<reference evidence="7 8" key="1">
    <citation type="submission" date="2016-02" db="EMBL/GenBank/DDBJ databases">
        <title>Discovery of a natural microsporidian pathogen with a broad tissue tropism in Caenorhabditis elegans.</title>
        <authorList>
            <person name="Luallen R.J."/>
            <person name="Reinke A.W."/>
            <person name="Tong L."/>
            <person name="Botts M.R."/>
            <person name="Felix M.-A."/>
            <person name="Troemel E.R."/>
        </authorList>
    </citation>
    <scope>NUCLEOTIDE SEQUENCE [LARGE SCALE GENOMIC DNA]</scope>
    <source>
        <strain evidence="7 8">JUm2807</strain>
    </source>
</reference>
<evidence type="ECO:0000256" key="3">
    <source>
        <dbReference type="ARBA" id="ARBA00023163"/>
    </source>
</evidence>
<dbReference type="CDD" id="cd07978">
    <property type="entry name" value="HFD_TAF13"/>
    <property type="match status" value="1"/>
</dbReference>
<dbReference type="Proteomes" id="UP000185944">
    <property type="component" value="Unassembled WGS sequence"/>
</dbReference>
<protein>
    <recommendedName>
        <fullName evidence="6">Transcription initiation factor TFIID subunit 13</fullName>
    </recommendedName>
</protein>
<name>A0A177EA25_9MICR</name>
<dbReference type="PANTHER" id="PTHR11380">
    <property type="entry name" value="TRANSCRIPTION INITIATION FACTOR TFIID/SUPT3-RELATED"/>
    <property type="match status" value="1"/>
</dbReference>
<keyword evidence="7" id="KW-0396">Initiation factor</keyword>
<evidence type="ECO:0000256" key="2">
    <source>
        <dbReference type="ARBA" id="ARBA00023015"/>
    </source>
</evidence>